<keyword evidence="2" id="KW-1185">Reference proteome</keyword>
<sequence>MKLRLGFSIALVVVLFGLWLAFAKPSCLEGYSPSLDRSFKWRCVAQ</sequence>
<dbReference type="RefSeq" id="WP_167559021.1">
    <property type="nucleotide sequence ID" value="NZ_LT629750.1"/>
</dbReference>
<evidence type="ECO:0000313" key="1">
    <source>
        <dbReference type="EMBL" id="SDT60389.1"/>
    </source>
</evidence>
<proteinExistence type="predicted"/>
<dbReference type="Proteomes" id="UP000243904">
    <property type="component" value="Chromosome I"/>
</dbReference>
<gene>
    <name evidence="1" type="ORF">SAMN05444158_7427</name>
</gene>
<dbReference type="EMBL" id="LT629750">
    <property type="protein sequence ID" value="SDT60389.1"/>
    <property type="molecule type" value="Genomic_DNA"/>
</dbReference>
<protein>
    <submittedName>
        <fullName evidence="1">Uncharacterized protein</fullName>
    </submittedName>
</protein>
<dbReference type="AlphaFoldDB" id="A0A1H2BR49"/>
<accession>A0A1H2BR49</accession>
<organism evidence="1 2">
    <name type="scientific">Bradyrhizobium canariense</name>
    <dbReference type="NCBI Taxonomy" id="255045"/>
    <lineage>
        <taxon>Bacteria</taxon>
        <taxon>Pseudomonadati</taxon>
        <taxon>Pseudomonadota</taxon>
        <taxon>Alphaproteobacteria</taxon>
        <taxon>Hyphomicrobiales</taxon>
        <taxon>Nitrobacteraceae</taxon>
        <taxon>Bradyrhizobium</taxon>
    </lineage>
</organism>
<evidence type="ECO:0000313" key="2">
    <source>
        <dbReference type="Proteomes" id="UP000243904"/>
    </source>
</evidence>
<reference evidence="2" key="1">
    <citation type="submission" date="2016-10" db="EMBL/GenBank/DDBJ databases">
        <authorList>
            <person name="Varghese N."/>
            <person name="Submissions S."/>
        </authorList>
    </citation>
    <scope>NUCLEOTIDE SEQUENCE [LARGE SCALE GENOMIC DNA]</scope>
    <source>
        <strain evidence="2">GAS369</strain>
    </source>
</reference>
<name>A0A1H2BR49_9BRAD</name>